<accession>A0A2G6PER5</accession>
<dbReference type="AlphaFoldDB" id="A0A2G6PER5"/>
<dbReference type="InterPro" id="IPR019998">
    <property type="entry name" value="Membr_insert_YidC"/>
</dbReference>
<dbReference type="NCBIfam" id="NF002352">
    <property type="entry name" value="PRK01318.1-3"/>
    <property type="match status" value="1"/>
</dbReference>
<feature type="transmembrane region" description="Helical" evidence="13">
    <location>
        <begin position="373"/>
        <end position="392"/>
    </location>
</feature>
<dbReference type="PRINTS" id="PR00701">
    <property type="entry name" value="60KDINNERMP"/>
</dbReference>
<comment type="similarity">
    <text evidence="2 13">Belongs to the OXA1/ALB3/YidC family. Type 1 subfamily.</text>
</comment>
<dbReference type="GO" id="GO:0032977">
    <property type="term" value="F:membrane insertase activity"/>
    <property type="evidence" value="ECO:0007669"/>
    <property type="project" value="InterPro"/>
</dbReference>
<keyword evidence="4 13" id="KW-0813">Transport</keyword>
<dbReference type="PANTHER" id="PTHR12428:SF65">
    <property type="entry name" value="CYTOCHROME C OXIDASE ASSEMBLY PROTEIN COX18, MITOCHONDRIAL"/>
    <property type="match status" value="1"/>
</dbReference>
<evidence type="ECO:0000256" key="4">
    <source>
        <dbReference type="ARBA" id="ARBA00022448"/>
    </source>
</evidence>
<comment type="caution">
    <text evidence="13">Lacks conserved residue(s) required for the propagation of feature annotation.</text>
</comment>
<evidence type="ECO:0000256" key="5">
    <source>
        <dbReference type="ARBA" id="ARBA00022475"/>
    </source>
</evidence>
<organism evidence="16 17">
    <name type="scientific">Candidatus Contendibacter odensensis</name>
    <dbReference type="NCBI Taxonomy" id="1400860"/>
    <lineage>
        <taxon>Bacteria</taxon>
        <taxon>Pseudomonadati</taxon>
        <taxon>Pseudomonadota</taxon>
        <taxon>Gammaproteobacteria</taxon>
        <taxon>Candidatus Competibacteraceae</taxon>
        <taxon>Candidatus Contendibacter</taxon>
    </lineage>
</organism>
<sequence length="597" mass="67208">MENQRLILVMVLVFILFLLWQNWVEFQAVKYGSPPAPAAEMQTGSTTDDASVPVMPDPVTTVQDVPDITSTAGEAPQEPDAGQIVRVTTDLIKAEIHTIGGTLRQVGLRTYPTSVKKPDEPFLLFRDSGQEIFIAQSGLLALDGLPAPNHYAEFTTDQHKYRLADGQDTLEVQLNWSDPAGLKVTKTYVFHRGSFLVTLHHRVENSMATDWRGSLYRQFQRTPPASSGGFFSGGVITYTGVVVSTPEQRYEKISFSDIEKKALSQRVQGGWVAMIQHYFLGAWIPDQHKTNAFYTKVVGGNRYVAGLRSAIQTVAAGATHNFNTQLYVGPKLPRTLAEIAPNLQLTVDYGSLTIISEPLFWLLEKIHAVVGNWGWAIIFLTLLIKLAFYKLSETSYRSMANMRRLAPELARLKDLYGDDKQKMNEMMMGLYKREKVNPLGGCLPILIQIPVFIALYWVLVESVQLRQAPFMLWIQDMSIPDPYYVLPLIMGATMLIQQKLSPAPPDPMQAKIMMALPIVFTFMFLWFPSGLVLYWVVNNILSILQQWVITRRVESGADNGKNSSGKPDIKWGGQAQKMLSLAKKYLPDRMTRERRKK</sequence>
<evidence type="ECO:0000256" key="1">
    <source>
        <dbReference type="ARBA" id="ARBA00004429"/>
    </source>
</evidence>
<dbReference type="Proteomes" id="UP000229278">
    <property type="component" value="Unassembled WGS sequence"/>
</dbReference>
<dbReference type="Gene3D" id="2.70.98.90">
    <property type="match status" value="1"/>
</dbReference>
<dbReference type="InterPro" id="IPR028053">
    <property type="entry name" value="Membr_insert_YidC_N"/>
</dbReference>
<dbReference type="PRINTS" id="PR01900">
    <property type="entry name" value="YIDCPROTEIN"/>
</dbReference>
<evidence type="ECO:0000256" key="6">
    <source>
        <dbReference type="ARBA" id="ARBA00022692"/>
    </source>
</evidence>
<evidence type="ECO:0000256" key="10">
    <source>
        <dbReference type="ARBA" id="ARBA00023186"/>
    </source>
</evidence>
<keyword evidence="8 13" id="KW-1133">Transmembrane helix</keyword>
<evidence type="ECO:0000313" key="17">
    <source>
        <dbReference type="Proteomes" id="UP000229278"/>
    </source>
</evidence>
<keyword evidence="7 13" id="KW-0653">Protein transport</keyword>
<evidence type="ECO:0000256" key="13">
    <source>
        <dbReference type="HAMAP-Rule" id="MF_01810"/>
    </source>
</evidence>
<dbReference type="Pfam" id="PF02096">
    <property type="entry name" value="60KD_IMP"/>
    <property type="match status" value="1"/>
</dbReference>
<feature type="domain" description="Membrane insertase YidC/Oxa/ALB C-terminal" evidence="14">
    <location>
        <begin position="373"/>
        <end position="551"/>
    </location>
</feature>
<dbReference type="NCBIfam" id="TIGR03592">
    <property type="entry name" value="yidC_oxa1_cterm"/>
    <property type="match status" value="1"/>
</dbReference>
<gene>
    <name evidence="13" type="primary">yidC</name>
    <name evidence="16" type="ORF">CSA09_05415</name>
</gene>
<keyword evidence="10 13" id="KW-0143">Chaperone</keyword>
<dbReference type="Pfam" id="PF14849">
    <property type="entry name" value="YidC_periplas"/>
    <property type="match status" value="1"/>
</dbReference>
<dbReference type="GO" id="GO:0051205">
    <property type="term" value="P:protein insertion into membrane"/>
    <property type="evidence" value="ECO:0007669"/>
    <property type="project" value="TreeGrafter"/>
</dbReference>
<evidence type="ECO:0000313" key="16">
    <source>
        <dbReference type="EMBL" id="PIE82730.1"/>
    </source>
</evidence>
<evidence type="ECO:0000259" key="15">
    <source>
        <dbReference type="Pfam" id="PF14849"/>
    </source>
</evidence>
<dbReference type="NCBIfam" id="TIGR03593">
    <property type="entry name" value="yidC_nterm"/>
    <property type="match status" value="1"/>
</dbReference>
<name>A0A2G6PER5_9GAMM</name>
<evidence type="ECO:0000256" key="9">
    <source>
        <dbReference type="ARBA" id="ARBA00023136"/>
    </source>
</evidence>
<dbReference type="GO" id="GO:0015031">
    <property type="term" value="P:protein transport"/>
    <property type="evidence" value="ECO:0007669"/>
    <property type="project" value="UniProtKB-KW"/>
</dbReference>
<feature type="transmembrane region" description="Helical" evidence="13">
    <location>
        <begin position="436"/>
        <end position="459"/>
    </location>
</feature>
<dbReference type="EMBL" id="PDTV01000013">
    <property type="protein sequence ID" value="PIE82730.1"/>
    <property type="molecule type" value="Genomic_DNA"/>
</dbReference>
<evidence type="ECO:0000259" key="14">
    <source>
        <dbReference type="Pfam" id="PF02096"/>
    </source>
</evidence>
<evidence type="ECO:0000256" key="7">
    <source>
        <dbReference type="ARBA" id="ARBA00022927"/>
    </source>
</evidence>
<evidence type="ECO:0000256" key="12">
    <source>
        <dbReference type="ARBA" id="ARBA00033342"/>
    </source>
</evidence>
<dbReference type="InterPro" id="IPR038221">
    <property type="entry name" value="YidC_periplasmic_sf"/>
</dbReference>
<comment type="function">
    <text evidence="13">Required for the insertion and/or proper folding and/or complex formation of integral membrane proteins into the membrane. Involved in integration of membrane proteins that insert both dependently and independently of the Sec translocase complex, as well as at least some lipoproteins. Aids folding of multispanning membrane proteins.</text>
</comment>
<protein>
    <recommendedName>
        <fullName evidence="3 13">Membrane protein insertase YidC</fullName>
    </recommendedName>
    <alternativeName>
        <fullName evidence="12 13">Foldase YidC</fullName>
    </alternativeName>
    <alternativeName>
        <fullName evidence="11 13">Membrane integrase YidC</fullName>
    </alternativeName>
    <alternativeName>
        <fullName evidence="13">Membrane protein YidC</fullName>
    </alternativeName>
</protein>
<comment type="subunit">
    <text evidence="13">Interacts with the Sec translocase complex via SecD. Specifically interacts with transmembrane segments of nascent integral membrane proteins during membrane integration.</text>
</comment>
<feature type="domain" description="Membrane insertase YidC N-terminal" evidence="15">
    <location>
        <begin position="85"/>
        <end position="362"/>
    </location>
</feature>
<dbReference type="CDD" id="cd20070">
    <property type="entry name" value="5TM_YidC_Alb3"/>
    <property type="match status" value="1"/>
</dbReference>
<keyword evidence="6 13" id="KW-0812">Transmembrane</keyword>
<keyword evidence="9 13" id="KW-0472">Membrane</keyword>
<comment type="subcellular location">
    <subcellularLocation>
        <location evidence="1">Cell inner membrane</location>
        <topology evidence="1">Multi-pass membrane protein</topology>
    </subcellularLocation>
    <subcellularLocation>
        <location evidence="13">Cell membrane</location>
        <topology evidence="13">Multi-pass membrane protein</topology>
    </subcellularLocation>
</comment>
<dbReference type="InterPro" id="IPR028055">
    <property type="entry name" value="YidC/Oxa/ALB_C"/>
</dbReference>
<proteinExistence type="inferred from homology"/>
<comment type="caution">
    <text evidence="16">The sequence shown here is derived from an EMBL/GenBank/DDBJ whole genome shotgun (WGS) entry which is preliminary data.</text>
</comment>
<evidence type="ECO:0000256" key="2">
    <source>
        <dbReference type="ARBA" id="ARBA00010527"/>
    </source>
</evidence>
<dbReference type="HAMAP" id="MF_01810">
    <property type="entry name" value="YidC_type1"/>
    <property type="match status" value="1"/>
</dbReference>
<evidence type="ECO:0000256" key="3">
    <source>
        <dbReference type="ARBA" id="ARBA00015325"/>
    </source>
</evidence>
<dbReference type="PANTHER" id="PTHR12428">
    <property type="entry name" value="OXA1"/>
    <property type="match status" value="1"/>
</dbReference>
<reference evidence="16 17" key="1">
    <citation type="submission" date="2017-10" db="EMBL/GenBank/DDBJ databases">
        <title>Novel microbial diversity and functional potential in the marine mammal oral microbiome.</title>
        <authorList>
            <person name="Dudek N.K."/>
            <person name="Sun C.L."/>
            <person name="Burstein D."/>
            <person name="Kantor R.S."/>
            <person name="Aliaga Goltsman D.S."/>
            <person name="Bik E.M."/>
            <person name="Thomas B.C."/>
            <person name="Banfield J.F."/>
            <person name="Relman D.A."/>
        </authorList>
    </citation>
    <scope>NUCLEOTIDE SEQUENCE [LARGE SCALE GENOMIC DNA]</scope>
    <source>
        <strain evidence="16">DOLJORAL78_50_517</strain>
    </source>
</reference>
<dbReference type="CDD" id="cd19961">
    <property type="entry name" value="EcYidC-like_peri"/>
    <property type="match status" value="1"/>
</dbReference>
<dbReference type="InterPro" id="IPR047196">
    <property type="entry name" value="YidC_ALB_C"/>
</dbReference>
<feature type="transmembrane region" description="Helical" evidence="13">
    <location>
        <begin position="516"/>
        <end position="537"/>
    </location>
</feature>
<evidence type="ECO:0000256" key="11">
    <source>
        <dbReference type="ARBA" id="ARBA00033245"/>
    </source>
</evidence>
<evidence type="ECO:0000256" key="8">
    <source>
        <dbReference type="ARBA" id="ARBA00022989"/>
    </source>
</evidence>
<dbReference type="InterPro" id="IPR001708">
    <property type="entry name" value="YidC/ALB3/OXA1/COX18"/>
</dbReference>
<keyword evidence="5 13" id="KW-1003">Cell membrane</keyword>
<dbReference type="GO" id="GO:0005886">
    <property type="term" value="C:plasma membrane"/>
    <property type="evidence" value="ECO:0007669"/>
    <property type="project" value="UniProtKB-SubCell"/>
</dbReference>